<dbReference type="EC" id="2.4.2.7" evidence="6 11"/>
<proteinExistence type="inferred from homology"/>
<keyword evidence="9 11" id="KW-0808">Transferase</keyword>
<evidence type="ECO:0000256" key="2">
    <source>
        <dbReference type="ARBA" id="ARBA00003968"/>
    </source>
</evidence>
<dbReference type="RefSeq" id="WP_192281799.1">
    <property type="nucleotide sequence ID" value="NZ_JACZDF010000008.1"/>
</dbReference>
<dbReference type="NCBIfam" id="NF002634">
    <property type="entry name" value="PRK02304.1-3"/>
    <property type="match status" value="1"/>
</dbReference>
<dbReference type="PANTHER" id="PTHR32315">
    <property type="entry name" value="ADENINE PHOSPHORIBOSYLTRANSFERASE"/>
    <property type="match status" value="1"/>
</dbReference>
<comment type="catalytic activity">
    <reaction evidence="1 11">
        <text>AMP + diphosphate = 5-phospho-alpha-D-ribose 1-diphosphate + adenine</text>
        <dbReference type="Rhea" id="RHEA:16609"/>
        <dbReference type="ChEBI" id="CHEBI:16708"/>
        <dbReference type="ChEBI" id="CHEBI:33019"/>
        <dbReference type="ChEBI" id="CHEBI:58017"/>
        <dbReference type="ChEBI" id="CHEBI:456215"/>
        <dbReference type="EC" id="2.4.2.7"/>
    </reaction>
</comment>
<dbReference type="InterPro" id="IPR029057">
    <property type="entry name" value="PRTase-like"/>
</dbReference>
<dbReference type="CDD" id="cd06223">
    <property type="entry name" value="PRTases_typeI"/>
    <property type="match status" value="1"/>
</dbReference>
<evidence type="ECO:0000313" key="13">
    <source>
        <dbReference type="EMBL" id="MBD9700355.1"/>
    </source>
</evidence>
<dbReference type="Pfam" id="PF00156">
    <property type="entry name" value="Pribosyltran"/>
    <property type="match status" value="1"/>
</dbReference>
<keyword evidence="10 11" id="KW-0660">Purine salvage</keyword>
<evidence type="ECO:0000256" key="7">
    <source>
        <dbReference type="ARBA" id="ARBA00022490"/>
    </source>
</evidence>
<accession>A0ABR9DT91</accession>
<evidence type="ECO:0000256" key="4">
    <source>
        <dbReference type="ARBA" id="ARBA00004659"/>
    </source>
</evidence>
<organism evidence="13 14">
    <name type="scientific">Flavimobilis rhizosphaerae</name>
    <dbReference type="NCBI Taxonomy" id="2775421"/>
    <lineage>
        <taxon>Bacteria</taxon>
        <taxon>Bacillati</taxon>
        <taxon>Actinomycetota</taxon>
        <taxon>Actinomycetes</taxon>
        <taxon>Micrococcales</taxon>
        <taxon>Jonesiaceae</taxon>
        <taxon>Flavimobilis</taxon>
    </lineage>
</organism>
<dbReference type="SUPFAM" id="SSF53271">
    <property type="entry name" value="PRTase-like"/>
    <property type="match status" value="1"/>
</dbReference>
<comment type="subcellular location">
    <subcellularLocation>
        <location evidence="3 11">Cytoplasm</location>
    </subcellularLocation>
</comment>
<keyword evidence="14" id="KW-1185">Reference proteome</keyword>
<keyword evidence="8 11" id="KW-0328">Glycosyltransferase</keyword>
<dbReference type="Proteomes" id="UP000642107">
    <property type="component" value="Unassembled WGS sequence"/>
</dbReference>
<evidence type="ECO:0000259" key="12">
    <source>
        <dbReference type="Pfam" id="PF00156"/>
    </source>
</evidence>
<comment type="pathway">
    <text evidence="4 11">Purine metabolism; AMP biosynthesis via salvage pathway; AMP from adenine: step 1/1.</text>
</comment>
<evidence type="ECO:0000256" key="10">
    <source>
        <dbReference type="ARBA" id="ARBA00022726"/>
    </source>
</evidence>
<gene>
    <name evidence="11" type="primary">apt</name>
    <name evidence="13" type="ORF">IGS67_12810</name>
</gene>
<dbReference type="Gene3D" id="3.40.50.2020">
    <property type="match status" value="1"/>
</dbReference>
<comment type="caution">
    <text evidence="13">The sequence shown here is derived from an EMBL/GenBank/DDBJ whole genome shotgun (WGS) entry which is preliminary data.</text>
</comment>
<dbReference type="NCBIfam" id="NF002636">
    <property type="entry name" value="PRK02304.1-5"/>
    <property type="match status" value="1"/>
</dbReference>
<dbReference type="EMBL" id="JACZDF010000008">
    <property type="protein sequence ID" value="MBD9700355.1"/>
    <property type="molecule type" value="Genomic_DNA"/>
</dbReference>
<evidence type="ECO:0000256" key="9">
    <source>
        <dbReference type="ARBA" id="ARBA00022679"/>
    </source>
</evidence>
<protein>
    <recommendedName>
        <fullName evidence="6 11">Adenine phosphoribosyltransferase</fullName>
        <shortName evidence="11">APRT</shortName>
        <ecNumber evidence="6 11">2.4.2.7</ecNumber>
    </recommendedName>
</protein>
<dbReference type="GO" id="GO:0003999">
    <property type="term" value="F:adenine phosphoribosyltransferase activity"/>
    <property type="evidence" value="ECO:0007669"/>
    <property type="project" value="UniProtKB-EC"/>
</dbReference>
<dbReference type="InterPro" id="IPR000836">
    <property type="entry name" value="PRTase_dom"/>
</dbReference>
<dbReference type="InterPro" id="IPR005764">
    <property type="entry name" value="Ade_phspho_trans"/>
</dbReference>
<reference evidence="13 14" key="1">
    <citation type="submission" date="2020-09" db="EMBL/GenBank/DDBJ databases">
        <title>Flavimobilis rhizosphaerae sp. nov., isolated from rhizosphere soil of Spartina alterniflora.</title>
        <authorList>
            <person name="Hanqin C."/>
        </authorList>
    </citation>
    <scope>NUCLEOTIDE SEQUENCE [LARGE SCALE GENOMIC DNA]</scope>
    <source>
        <strain evidence="13 14">GY 10621</strain>
    </source>
</reference>
<evidence type="ECO:0000256" key="5">
    <source>
        <dbReference type="ARBA" id="ARBA00008391"/>
    </source>
</evidence>
<evidence type="ECO:0000256" key="3">
    <source>
        <dbReference type="ARBA" id="ARBA00004496"/>
    </source>
</evidence>
<evidence type="ECO:0000256" key="1">
    <source>
        <dbReference type="ARBA" id="ARBA00000868"/>
    </source>
</evidence>
<comment type="function">
    <text evidence="2 11">Catalyzes a salvage reaction resulting in the formation of AMP, that is energically less costly than de novo synthesis.</text>
</comment>
<dbReference type="HAMAP" id="MF_00004">
    <property type="entry name" value="Aden_phosphoribosyltr"/>
    <property type="match status" value="1"/>
</dbReference>
<comment type="subunit">
    <text evidence="11">Homodimer.</text>
</comment>
<name>A0ABR9DT91_9MICO</name>
<comment type="similarity">
    <text evidence="5 11">Belongs to the purine/pyrimidine phosphoribosyltransferase family.</text>
</comment>
<feature type="domain" description="Phosphoribosyltransferase" evidence="12">
    <location>
        <begin position="41"/>
        <end position="161"/>
    </location>
</feature>
<dbReference type="PANTHER" id="PTHR32315:SF3">
    <property type="entry name" value="ADENINE PHOSPHORIBOSYLTRANSFERASE"/>
    <property type="match status" value="1"/>
</dbReference>
<sequence>MTAPHHRSADVEIVESLLREVPDFPQPGVLFRDVAGVLASGEGLAAATRAMADLASELGEFDLVAGMEARGFLFGAPLATHLGTGFIPVRKAGKLPPPVLAATYELEYGTATLELRDGTIPAGARVLVLDDILATGGTASAGADLVERAGGTVVGLAFLFEIPGLGGRDRLAGREVRSLIV</sequence>
<dbReference type="InterPro" id="IPR050054">
    <property type="entry name" value="UPRTase/APRTase"/>
</dbReference>
<evidence type="ECO:0000256" key="11">
    <source>
        <dbReference type="HAMAP-Rule" id="MF_00004"/>
    </source>
</evidence>
<evidence type="ECO:0000313" key="14">
    <source>
        <dbReference type="Proteomes" id="UP000642107"/>
    </source>
</evidence>
<keyword evidence="7 11" id="KW-0963">Cytoplasm</keyword>
<evidence type="ECO:0000256" key="6">
    <source>
        <dbReference type="ARBA" id="ARBA00011893"/>
    </source>
</evidence>
<evidence type="ECO:0000256" key="8">
    <source>
        <dbReference type="ARBA" id="ARBA00022676"/>
    </source>
</evidence>